<dbReference type="InterPro" id="IPR050879">
    <property type="entry name" value="Acyltransferase_3"/>
</dbReference>
<organism evidence="3 4">
    <name type="scientific">Cylicocyclus nassatus</name>
    <name type="common">Nematode worm</name>
    <dbReference type="NCBI Taxonomy" id="53992"/>
    <lineage>
        <taxon>Eukaryota</taxon>
        <taxon>Metazoa</taxon>
        <taxon>Ecdysozoa</taxon>
        <taxon>Nematoda</taxon>
        <taxon>Chromadorea</taxon>
        <taxon>Rhabditida</taxon>
        <taxon>Rhabditina</taxon>
        <taxon>Rhabditomorpha</taxon>
        <taxon>Strongyloidea</taxon>
        <taxon>Strongylidae</taxon>
        <taxon>Cylicocyclus</taxon>
    </lineage>
</organism>
<keyword evidence="4" id="KW-1185">Reference proteome</keyword>
<keyword evidence="1" id="KW-0472">Membrane</keyword>
<protein>
    <recommendedName>
        <fullName evidence="2">Acyltransferase 3 domain-containing protein</fullName>
    </recommendedName>
</protein>
<proteinExistence type="predicted"/>
<sequence length="214" mass="24818">MKGCESSESVKSKRENLQGLRGIAILLVLLMHLKPTSFRHGFVGVDIFFVLSGFLMTQILFRKKLTLESICTFYCRRFKRIVPLYMIAVLSIYLYGYFYIFRIDRKQIFEDLTWAYTYSTNLQPIFQKVGYWDQLTTYRFFVHAWSLGVELQYYLIVPLIMGTASCFEHKTRLMLFLSLMALSLAFQLCSSANSTSGNGHTMSCREKGCVGQPF</sequence>
<dbReference type="InterPro" id="IPR002656">
    <property type="entry name" value="Acyl_transf_3_dom"/>
</dbReference>
<evidence type="ECO:0000313" key="4">
    <source>
        <dbReference type="Proteomes" id="UP001176961"/>
    </source>
</evidence>
<feature type="transmembrane region" description="Helical" evidence="1">
    <location>
        <begin position="82"/>
        <end position="100"/>
    </location>
</feature>
<feature type="transmembrane region" description="Helical" evidence="1">
    <location>
        <begin position="173"/>
        <end position="193"/>
    </location>
</feature>
<reference evidence="3" key="1">
    <citation type="submission" date="2023-07" db="EMBL/GenBank/DDBJ databases">
        <authorList>
            <consortium name="CYATHOMIX"/>
        </authorList>
    </citation>
    <scope>NUCLEOTIDE SEQUENCE</scope>
    <source>
        <strain evidence="3">N/A</strain>
    </source>
</reference>
<feature type="domain" description="Acyltransferase 3" evidence="2">
    <location>
        <begin position="16"/>
        <end position="191"/>
    </location>
</feature>
<dbReference type="EMBL" id="CATQJL010000316">
    <property type="protein sequence ID" value="CAJ0606319.1"/>
    <property type="molecule type" value="Genomic_DNA"/>
</dbReference>
<feature type="transmembrane region" description="Helical" evidence="1">
    <location>
        <begin position="42"/>
        <end position="61"/>
    </location>
</feature>
<dbReference type="GO" id="GO:0016747">
    <property type="term" value="F:acyltransferase activity, transferring groups other than amino-acyl groups"/>
    <property type="evidence" value="ECO:0007669"/>
    <property type="project" value="InterPro"/>
</dbReference>
<dbReference type="Proteomes" id="UP001176961">
    <property type="component" value="Unassembled WGS sequence"/>
</dbReference>
<evidence type="ECO:0000259" key="2">
    <source>
        <dbReference type="Pfam" id="PF01757"/>
    </source>
</evidence>
<dbReference type="PANTHER" id="PTHR23028:SF53">
    <property type="entry name" value="ACYL_TRANSF_3 DOMAIN-CONTAINING PROTEIN"/>
    <property type="match status" value="1"/>
</dbReference>
<keyword evidence="1" id="KW-0812">Transmembrane</keyword>
<dbReference type="AlphaFoldDB" id="A0AA36MB49"/>
<evidence type="ECO:0000313" key="3">
    <source>
        <dbReference type="EMBL" id="CAJ0606319.1"/>
    </source>
</evidence>
<keyword evidence="1" id="KW-1133">Transmembrane helix</keyword>
<comment type="caution">
    <text evidence="3">The sequence shown here is derived from an EMBL/GenBank/DDBJ whole genome shotgun (WGS) entry which is preliminary data.</text>
</comment>
<dbReference type="GO" id="GO:0000271">
    <property type="term" value="P:polysaccharide biosynthetic process"/>
    <property type="evidence" value="ECO:0007669"/>
    <property type="project" value="TreeGrafter"/>
</dbReference>
<dbReference type="PANTHER" id="PTHR23028">
    <property type="entry name" value="ACETYLTRANSFERASE"/>
    <property type="match status" value="1"/>
</dbReference>
<accession>A0AA36MB49</accession>
<evidence type="ECO:0000256" key="1">
    <source>
        <dbReference type="SAM" id="Phobius"/>
    </source>
</evidence>
<name>A0AA36MB49_CYLNA</name>
<gene>
    <name evidence="3" type="ORF">CYNAS_LOCUS18302</name>
</gene>
<dbReference type="GO" id="GO:0016020">
    <property type="term" value="C:membrane"/>
    <property type="evidence" value="ECO:0007669"/>
    <property type="project" value="TreeGrafter"/>
</dbReference>
<dbReference type="Pfam" id="PF01757">
    <property type="entry name" value="Acyl_transf_3"/>
    <property type="match status" value="1"/>
</dbReference>
<feature type="transmembrane region" description="Helical" evidence="1">
    <location>
        <begin position="140"/>
        <end position="161"/>
    </location>
</feature>